<dbReference type="InterPro" id="IPR001920">
    <property type="entry name" value="Asp/Glu_race"/>
</dbReference>
<dbReference type="Gene3D" id="3.40.50.1860">
    <property type="match status" value="2"/>
</dbReference>
<feature type="binding site" evidence="7">
    <location>
        <begin position="188"/>
        <end position="189"/>
    </location>
    <ligand>
        <name>substrate</name>
    </ligand>
</feature>
<dbReference type="GO" id="GO:0008881">
    <property type="term" value="F:glutamate racemase activity"/>
    <property type="evidence" value="ECO:0007669"/>
    <property type="project" value="UniProtKB-UniRule"/>
</dbReference>
<dbReference type="NCBIfam" id="TIGR00067">
    <property type="entry name" value="glut_race"/>
    <property type="match status" value="1"/>
</dbReference>
<dbReference type="InterPro" id="IPR004391">
    <property type="entry name" value="Glu_race"/>
</dbReference>
<proteinExistence type="inferred from homology"/>
<dbReference type="Proteomes" id="UP000464754">
    <property type="component" value="Chromosome"/>
</dbReference>
<dbReference type="InterPro" id="IPR015942">
    <property type="entry name" value="Asp/Glu/hydantoin_racemase"/>
</dbReference>
<dbReference type="AlphaFoldDB" id="A0A6N4TJZ1"/>
<keyword evidence="5 7" id="KW-0413">Isomerase</keyword>
<evidence type="ECO:0000256" key="2">
    <source>
        <dbReference type="ARBA" id="ARBA00013090"/>
    </source>
</evidence>
<evidence type="ECO:0000256" key="6">
    <source>
        <dbReference type="ARBA" id="ARBA00023316"/>
    </source>
</evidence>
<dbReference type="SUPFAM" id="SSF53681">
    <property type="entry name" value="Aspartate/glutamate racemase"/>
    <property type="match status" value="2"/>
</dbReference>
<dbReference type="InterPro" id="IPR018187">
    <property type="entry name" value="Asp/Glu_racemase_AS_1"/>
</dbReference>
<evidence type="ECO:0000256" key="4">
    <source>
        <dbReference type="ARBA" id="ARBA00022984"/>
    </source>
</evidence>
<feature type="active site" description="Proton donor/acceptor" evidence="7">
    <location>
        <position position="187"/>
    </location>
</feature>
<protein>
    <recommendedName>
        <fullName evidence="2 7">Glutamate racemase</fullName>
        <ecNumber evidence="2 7">5.1.1.3</ecNumber>
    </recommendedName>
</protein>
<keyword evidence="4 7" id="KW-0573">Peptidoglycan synthesis</keyword>
<dbReference type="EMBL" id="AP019695">
    <property type="protein sequence ID" value="BBK22901.1"/>
    <property type="molecule type" value="Genomic_DNA"/>
</dbReference>
<evidence type="ECO:0000313" key="8">
    <source>
        <dbReference type="EMBL" id="BBK22901.1"/>
    </source>
</evidence>
<feature type="binding site" evidence="7">
    <location>
        <begin position="12"/>
        <end position="13"/>
    </location>
    <ligand>
        <name>substrate</name>
    </ligand>
</feature>
<accession>A0A6N4TJZ1</accession>
<dbReference type="Pfam" id="PF01177">
    <property type="entry name" value="Asp_Glu_race"/>
    <property type="match status" value="1"/>
</dbReference>
<dbReference type="GO" id="GO:0009252">
    <property type="term" value="P:peptidoglycan biosynthetic process"/>
    <property type="evidence" value="ECO:0007669"/>
    <property type="project" value="UniProtKB-UniRule"/>
</dbReference>
<evidence type="ECO:0000313" key="9">
    <source>
        <dbReference type="Proteomes" id="UP000464754"/>
    </source>
</evidence>
<evidence type="ECO:0000256" key="5">
    <source>
        <dbReference type="ARBA" id="ARBA00023235"/>
    </source>
</evidence>
<dbReference type="PANTHER" id="PTHR21198:SF3">
    <property type="entry name" value="GLUTAMATE RACEMASE"/>
    <property type="match status" value="1"/>
</dbReference>
<dbReference type="GO" id="GO:0071555">
    <property type="term" value="P:cell wall organization"/>
    <property type="evidence" value="ECO:0007669"/>
    <property type="project" value="UniProtKB-KW"/>
</dbReference>
<dbReference type="HAMAP" id="MF_00258">
    <property type="entry name" value="Glu_racemase"/>
    <property type="match status" value="1"/>
</dbReference>
<keyword evidence="6 7" id="KW-0961">Cell wall biogenesis/degradation</keyword>
<comment type="pathway">
    <text evidence="7">Cell wall biogenesis; peptidoglycan biosynthesis.</text>
</comment>
<dbReference type="UniPathway" id="UPA00219"/>
<comment type="catalytic activity">
    <reaction evidence="1 7">
        <text>L-glutamate = D-glutamate</text>
        <dbReference type="Rhea" id="RHEA:12813"/>
        <dbReference type="ChEBI" id="CHEBI:29985"/>
        <dbReference type="ChEBI" id="CHEBI:29986"/>
        <dbReference type="EC" id="5.1.1.3"/>
    </reaction>
</comment>
<evidence type="ECO:0000256" key="7">
    <source>
        <dbReference type="HAMAP-Rule" id="MF_00258"/>
    </source>
</evidence>
<dbReference type="PROSITE" id="PS00923">
    <property type="entry name" value="ASP_GLU_RACEMASE_1"/>
    <property type="match status" value="1"/>
</dbReference>
<name>A0A6N4TJZ1_9FIRM</name>
<feature type="active site" description="Proton donor/acceptor" evidence="7">
    <location>
        <position position="75"/>
    </location>
</feature>
<evidence type="ECO:0000256" key="3">
    <source>
        <dbReference type="ARBA" id="ARBA00022960"/>
    </source>
</evidence>
<reference evidence="9" key="1">
    <citation type="submission" date="2019-05" db="EMBL/GenBank/DDBJ databases">
        <title>Complete genome sequencing of Absiella argi strain JCM 30884.</title>
        <authorList>
            <person name="Sakamoto M."/>
            <person name="Murakami T."/>
            <person name="Mori H."/>
        </authorList>
    </citation>
    <scope>NUCLEOTIDE SEQUENCE [LARGE SCALE GENOMIC DNA]</scope>
    <source>
        <strain evidence="9">JCM 30884</strain>
    </source>
</reference>
<dbReference type="FunFam" id="3.40.50.1860:FF:000001">
    <property type="entry name" value="Glutamate racemase"/>
    <property type="match status" value="1"/>
</dbReference>
<feature type="binding site" evidence="7">
    <location>
        <begin position="76"/>
        <end position="77"/>
    </location>
    <ligand>
        <name>substrate</name>
    </ligand>
</feature>
<dbReference type="RefSeq" id="WP_118277406.1">
    <property type="nucleotide sequence ID" value="NZ_AP019695.1"/>
</dbReference>
<dbReference type="GO" id="GO:0008360">
    <property type="term" value="P:regulation of cell shape"/>
    <property type="evidence" value="ECO:0007669"/>
    <property type="project" value="UniProtKB-KW"/>
</dbReference>
<organism evidence="8 9">
    <name type="scientific">Amedibacterium intestinale</name>
    <dbReference type="NCBI Taxonomy" id="2583452"/>
    <lineage>
        <taxon>Bacteria</taxon>
        <taxon>Bacillati</taxon>
        <taxon>Bacillota</taxon>
        <taxon>Erysipelotrichia</taxon>
        <taxon>Erysipelotrichales</taxon>
        <taxon>Erysipelotrichaceae</taxon>
        <taxon>Amedibacterium</taxon>
    </lineage>
</organism>
<dbReference type="KEGG" id="aarg:Aargi30884_18040"/>
<dbReference type="EC" id="5.1.1.3" evidence="2 7"/>
<comment type="function">
    <text evidence="7">Provides the (R)-glutamate required for cell wall biosynthesis.</text>
</comment>
<feature type="binding site" evidence="7">
    <location>
        <begin position="44"/>
        <end position="45"/>
    </location>
    <ligand>
        <name>substrate</name>
    </ligand>
</feature>
<dbReference type="PANTHER" id="PTHR21198">
    <property type="entry name" value="GLUTAMATE RACEMASE"/>
    <property type="match status" value="1"/>
</dbReference>
<gene>
    <name evidence="7 8" type="primary">murI</name>
    <name evidence="8" type="ORF">Aargi30884_18040</name>
</gene>
<sequence length="262" mass="29998">MNAKEKAIGVFDSGLGGISVLRDLKRFMPHEHYLYYGDSSFAPYGEKTREEITKRCEEICAFFIHQGVKAIVIACNTATSACVKELREEYPNLPIIGMEPAVKVAVDGKENQNVLVMATRFTLKEKKFENLLSRYSKQHVIYRQPCPELVELVEHDELDQQDKVENTLREYFSHYDMDEIDSIVLGCTHFIFFKETIRKLCGDRIQIVDGNAGTIRHVKELLAEKNELCDDTKQGSIQIFNSSKDPYYKTLSQKLLESTLGL</sequence>
<evidence type="ECO:0000256" key="1">
    <source>
        <dbReference type="ARBA" id="ARBA00001602"/>
    </source>
</evidence>
<keyword evidence="9" id="KW-1185">Reference proteome</keyword>
<comment type="similarity">
    <text evidence="7">Belongs to the aspartate/glutamate racemases family.</text>
</comment>
<keyword evidence="3 7" id="KW-0133">Cell shape</keyword>